<feature type="domain" description="Acyltransferase MbtK/IucB-like conserved" evidence="2">
    <location>
        <begin position="179"/>
        <end position="226"/>
    </location>
</feature>
<comment type="pathway">
    <text evidence="1">Siderophore biosynthesis.</text>
</comment>
<dbReference type="Proteomes" id="UP000182373">
    <property type="component" value="Chromosome"/>
</dbReference>
<evidence type="ECO:0000256" key="1">
    <source>
        <dbReference type="ARBA" id="ARBA00004924"/>
    </source>
</evidence>
<gene>
    <name evidence="3" type="ORF">GbCGDNIH9_2377</name>
</gene>
<protein>
    <submittedName>
        <fullName evidence="3">N(6)-hydroxylysine O-acetyltransferase</fullName>
        <ecNumber evidence="3">2.3.1.102</ecNumber>
    </submittedName>
</protein>
<accession>A0AAC9KG44</accession>
<keyword evidence="3" id="KW-0012">Acyltransferase</keyword>
<evidence type="ECO:0000313" key="3">
    <source>
        <dbReference type="EMBL" id="APH55710.1"/>
    </source>
</evidence>
<name>A0AAC9KG44_9PROT</name>
<dbReference type="SUPFAM" id="SSF55729">
    <property type="entry name" value="Acyl-CoA N-acyltransferases (Nat)"/>
    <property type="match status" value="1"/>
</dbReference>
<sequence length="348" mass="40560">MSGVLEHPVERSVKDMTPVWTFRDAHGRSVMIMKEGELSILLNGSVAAHTRLHFEEEFAKAIGLCWSVPEKDRNFLIYVLADYAFSEGADCFSVPLELVSDPADASFPIHEIRNNTALLYRQGHRQQRDFWQAGPPAHRQPLLRRTLADGRDHPLRPPAPKGVFYRRRDAITGHEFTLRALDIGRDLELFHMWQNQPRVAKFWDEAGPIEKHEAYLHRMEADPHAFSVIGELDGEPSTYFEIYWGKEDRLGPHYEADDYDRGWHVLVGEKRHLGRDRTLAWFRTITHCLFLDDCRTRKVVGEPSATHSNMLRLCEESGYTLEYEFDFPHKRSMLITCTRDHFFRECIR</sequence>
<evidence type="ECO:0000259" key="2">
    <source>
        <dbReference type="SMART" id="SM01006"/>
    </source>
</evidence>
<organism evidence="3 4">
    <name type="scientific">Granulibacter bethesdensis</name>
    <dbReference type="NCBI Taxonomy" id="364410"/>
    <lineage>
        <taxon>Bacteria</taxon>
        <taxon>Pseudomonadati</taxon>
        <taxon>Pseudomonadota</taxon>
        <taxon>Alphaproteobacteria</taxon>
        <taxon>Acetobacterales</taxon>
        <taxon>Acetobacteraceae</taxon>
        <taxon>Granulibacter</taxon>
    </lineage>
</organism>
<keyword evidence="3" id="KW-0808">Transferase</keyword>
<dbReference type="InterPro" id="IPR016181">
    <property type="entry name" value="Acyl_CoA_acyltransferase"/>
</dbReference>
<dbReference type="EMBL" id="CP018191">
    <property type="protein sequence ID" value="APH55710.1"/>
    <property type="molecule type" value="Genomic_DNA"/>
</dbReference>
<reference evidence="4" key="1">
    <citation type="submission" date="2016-11" db="EMBL/GenBank/DDBJ databases">
        <title>Comparative genomic and phenotypic analysis of Granulibacter bethesdensis clinical isolates from patients with chronic granulomatous disease.</title>
        <authorList>
            <person name="Zarember K.A."/>
            <person name="Porcella S.F."/>
            <person name="Chu J."/>
            <person name="Ding L."/>
            <person name="Dahlstrom E."/>
            <person name="Barbian K."/>
            <person name="Martens C."/>
            <person name="Sykora L."/>
            <person name="Kramer S."/>
            <person name="Pettinato A.M."/>
            <person name="Hong H."/>
            <person name="Wald G."/>
            <person name="Berg L.J."/>
            <person name="Rogge L.S."/>
            <person name="Greenberg D.E."/>
            <person name="Falcone E.L."/>
            <person name="Neves J.F."/>
            <person name="Simoes M.J."/>
            <person name="Casal M."/>
            <person name="Rodriguez-Lopez F.C."/>
            <person name="Zelazny A."/>
            <person name="Gallin J.I."/>
            <person name="Holland S.M."/>
        </authorList>
    </citation>
    <scope>NUCLEOTIDE SEQUENCE [LARGE SCALE GENOMIC DNA]</scope>
    <source>
        <strain evidence="4">NIH9.1</strain>
    </source>
</reference>
<dbReference type="PANTHER" id="PTHR31438:SF1">
    <property type="entry name" value="LYSINE N-ACYLTRANSFERASE C17G9.06C-RELATED"/>
    <property type="match status" value="1"/>
</dbReference>
<dbReference type="GO" id="GO:0016410">
    <property type="term" value="F:N-acyltransferase activity"/>
    <property type="evidence" value="ECO:0007669"/>
    <property type="project" value="TreeGrafter"/>
</dbReference>
<dbReference type="Gene3D" id="3.40.630.30">
    <property type="match status" value="1"/>
</dbReference>
<dbReference type="Pfam" id="PF13523">
    <property type="entry name" value="Acetyltransf_8"/>
    <property type="match status" value="1"/>
</dbReference>
<dbReference type="RefSeq" id="WP_081369014.1">
    <property type="nucleotide sequence ID" value="NZ_CP018191.1"/>
</dbReference>
<dbReference type="InterPro" id="IPR019432">
    <property type="entry name" value="Acyltransferase_MbtK/IucB-like"/>
</dbReference>
<dbReference type="PANTHER" id="PTHR31438">
    <property type="entry name" value="LYSINE N-ACYLTRANSFERASE C17G9.06C-RELATED"/>
    <property type="match status" value="1"/>
</dbReference>
<evidence type="ECO:0000313" key="4">
    <source>
        <dbReference type="Proteomes" id="UP000182373"/>
    </source>
</evidence>
<dbReference type="GO" id="GO:0050133">
    <property type="term" value="F:N6-hydroxylysine O-acetyltransferase activity"/>
    <property type="evidence" value="ECO:0007669"/>
    <property type="project" value="UniProtKB-EC"/>
</dbReference>
<dbReference type="EC" id="2.3.1.102" evidence="3"/>
<dbReference type="AlphaFoldDB" id="A0AAC9KG44"/>
<dbReference type="SMART" id="SM01006">
    <property type="entry name" value="AlcB"/>
    <property type="match status" value="1"/>
</dbReference>
<dbReference type="GO" id="GO:0019290">
    <property type="term" value="P:siderophore biosynthetic process"/>
    <property type="evidence" value="ECO:0007669"/>
    <property type="project" value="InterPro"/>
</dbReference>
<proteinExistence type="predicted"/>